<dbReference type="Gene3D" id="3.40.50.720">
    <property type="entry name" value="NAD(P)-binding Rossmann-like Domain"/>
    <property type="match status" value="2"/>
</dbReference>
<feature type="transmembrane region" description="Helical" evidence="2">
    <location>
        <begin position="114"/>
        <end position="138"/>
    </location>
</feature>
<keyword evidence="2" id="KW-0472">Membrane</keyword>
<dbReference type="Proteomes" id="UP000198916">
    <property type="component" value="Unassembled WGS sequence"/>
</dbReference>
<dbReference type="InterPro" id="IPR051203">
    <property type="entry name" value="Polysaccharide_Synthase-Rel"/>
</dbReference>
<dbReference type="OrthoDB" id="9803111at2"/>
<accession>A0A1H7F8F5</accession>
<dbReference type="STRING" id="332977.SAMN05421740_101265"/>
<evidence type="ECO:0000313" key="5">
    <source>
        <dbReference type="Proteomes" id="UP000198916"/>
    </source>
</evidence>
<feature type="transmembrane region" description="Helical" evidence="2">
    <location>
        <begin position="81"/>
        <end position="102"/>
    </location>
</feature>
<dbReference type="AlphaFoldDB" id="A0A1H7F8F5"/>
<dbReference type="PANTHER" id="PTHR43318">
    <property type="entry name" value="UDP-N-ACETYLGLUCOSAMINE 4,6-DEHYDRATASE"/>
    <property type="match status" value="1"/>
</dbReference>
<comment type="similarity">
    <text evidence="1">Belongs to the polysaccharide synthase family.</text>
</comment>
<dbReference type="PANTHER" id="PTHR43318:SF1">
    <property type="entry name" value="POLYSACCHARIDE BIOSYNTHESIS PROTEIN EPSC-RELATED"/>
    <property type="match status" value="1"/>
</dbReference>
<dbReference type="Pfam" id="PF13727">
    <property type="entry name" value="CoA_binding_3"/>
    <property type="match status" value="1"/>
</dbReference>
<feature type="transmembrane region" description="Helical" evidence="2">
    <location>
        <begin position="45"/>
        <end position="61"/>
    </location>
</feature>
<name>A0A1H7F8F5_9SPHI</name>
<dbReference type="SUPFAM" id="SSF51735">
    <property type="entry name" value="NAD(P)-binding Rossmann-fold domains"/>
    <property type="match status" value="2"/>
</dbReference>
<dbReference type="Pfam" id="PF02719">
    <property type="entry name" value="Polysacc_synt_2"/>
    <property type="match status" value="1"/>
</dbReference>
<evidence type="ECO:0000313" key="4">
    <source>
        <dbReference type="EMBL" id="SEK22359.1"/>
    </source>
</evidence>
<gene>
    <name evidence="4" type="ORF">SAMN05421740_101265</name>
</gene>
<sequence length="641" mass="72787">MFDRFSIVPRWIIFTLDLCCSAFALFFASLLLNSFNYETINSADFSRRLLVVLGVSTVVFYRLRMYAGIVRYTSALDSVRILSSVSLCIVTVFLLNTILIALNHPPLLSNSLLVAYGLMNFLLLITYRSTVKLFFLYIKNMKASRKHTVIYGAGDVGIAAKRALDHDHNANNVVIGFIDDNIQKVGKIIDGVRIYHTDYFEQLIIQGKVDELIISSHNIPVAKKTAIVDRCLEQNIKVLTMPPVHRLINGEVAPNQIQKMRIEDLLEREPIKIDNQSIGQQLNGKRILVTGAAGSIGSEIARQLGKYSPQMIILNDQAETPLHELQLELEDLQKNQVYHAFIGDIRDADRMEALFRTFKPHYVYHAAAYKHVPMMENHPVEAVRTNVMGTRLIARLAVAYRVEKFVMISTDKAVNPTNVMGASKRIAEIYVQTYFNHLSKQIPYGNNDFPYTRFITTRFGNVLGSNGSVIPRFKAQIEKGGPVTVTHPEITRYFMTIPEACQLVLEAGSMGDGGEIYVFDMGSSVKIVELAHKMIKLSGLVPNKDINIEYSGLRPGEKLYEELLNDLENTLPTHHQKIMIAKVRNYDFGWVDQEIDNLIRITKVQNEREIVLKMKELVPEFKSNNSIYEELDEKRRRGIDV</sequence>
<feature type="transmembrane region" description="Helical" evidence="2">
    <location>
        <begin position="12"/>
        <end position="33"/>
    </location>
</feature>
<evidence type="ECO:0000256" key="1">
    <source>
        <dbReference type="ARBA" id="ARBA00007430"/>
    </source>
</evidence>
<dbReference type="CDD" id="cd05237">
    <property type="entry name" value="UDP_invert_4-6DH_SDR_e"/>
    <property type="match status" value="1"/>
</dbReference>
<evidence type="ECO:0000256" key="2">
    <source>
        <dbReference type="SAM" id="Phobius"/>
    </source>
</evidence>
<dbReference type="RefSeq" id="WP_090602162.1">
    <property type="nucleotide sequence ID" value="NZ_FNZR01000001.1"/>
</dbReference>
<protein>
    <submittedName>
        <fullName evidence="4">NDP-sugar epimerase, includes UDP-GlcNAc-inverting 4,6-dehydratase FlaA1 and capsular polysaccharide biosynthesis protein EpsC</fullName>
    </submittedName>
</protein>
<evidence type="ECO:0000259" key="3">
    <source>
        <dbReference type="Pfam" id="PF02719"/>
    </source>
</evidence>
<keyword evidence="5" id="KW-1185">Reference proteome</keyword>
<dbReference type="InterPro" id="IPR036291">
    <property type="entry name" value="NAD(P)-bd_dom_sf"/>
</dbReference>
<feature type="domain" description="Polysaccharide biosynthesis protein CapD-like" evidence="3">
    <location>
        <begin position="287"/>
        <end position="582"/>
    </location>
</feature>
<keyword evidence="2" id="KW-0812">Transmembrane</keyword>
<reference evidence="5" key="1">
    <citation type="submission" date="2016-10" db="EMBL/GenBank/DDBJ databases">
        <authorList>
            <person name="Varghese N."/>
            <person name="Submissions S."/>
        </authorList>
    </citation>
    <scope>NUCLEOTIDE SEQUENCE [LARGE SCALE GENOMIC DNA]</scope>
    <source>
        <strain evidence="5">Jip14</strain>
    </source>
</reference>
<organism evidence="4 5">
    <name type="scientific">Parapedobacter koreensis</name>
    <dbReference type="NCBI Taxonomy" id="332977"/>
    <lineage>
        <taxon>Bacteria</taxon>
        <taxon>Pseudomonadati</taxon>
        <taxon>Bacteroidota</taxon>
        <taxon>Sphingobacteriia</taxon>
        <taxon>Sphingobacteriales</taxon>
        <taxon>Sphingobacteriaceae</taxon>
        <taxon>Parapedobacter</taxon>
    </lineage>
</organism>
<dbReference type="EMBL" id="FNZR01000001">
    <property type="protein sequence ID" value="SEK22359.1"/>
    <property type="molecule type" value="Genomic_DNA"/>
</dbReference>
<keyword evidence="2" id="KW-1133">Transmembrane helix</keyword>
<dbReference type="InterPro" id="IPR003869">
    <property type="entry name" value="Polysac_CapD-like"/>
</dbReference>
<proteinExistence type="inferred from homology"/>